<evidence type="ECO:0000313" key="1">
    <source>
        <dbReference type="EMBL" id="MPC99851.1"/>
    </source>
</evidence>
<dbReference type="AlphaFoldDB" id="A0A5B7JPF8"/>
<evidence type="ECO:0000313" key="2">
    <source>
        <dbReference type="Proteomes" id="UP000324222"/>
    </source>
</evidence>
<organism evidence="1 2">
    <name type="scientific">Portunus trituberculatus</name>
    <name type="common">Swimming crab</name>
    <name type="synonym">Neptunus trituberculatus</name>
    <dbReference type="NCBI Taxonomy" id="210409"/>
    <lineage>
        <taxon>Eukaryota</taxon>
        <taxon>Metazoa</taxon>
        <taxon>Ecdysozoa</taxon>
        <taxon>Arthropoda</taxon>
        <taxon>Crustacea</taxon>
        <taxon>Multicrustacea</taxon>
        <taxon>Malacostraca</taxon>
        <taxon>Eumalacostraca</taxon>
        <taxon>Eucarida</taxon>
        <taxon>Decapoda</taxon>
        <taxon>Pleocyemata</taxon>
        <taxon>Brachyura</taxon>
        <taxon>Eubrachyura</taxon>
        <taxon>Portunoidea</taxon>
        <taxon>Portunidae</taxon>
        <taxon>Portuninae</taxon>
        <taxon>Portunus</taxon>
    </lineage>
</organism>
<proteinExistence type="predicted"/>
<dbReference type="Proteomes" id="UP000324222">
    <property type="component" value="Unassembled WGS sequence"/>
</dbReference>
<gene>
    <name evidence="1" type="ORF">E2C01_095293</name>
</gene>
<protein>
    <submittedName>
        <fullName evidence="1">Uncharacterized protein</fullName>
    </submittedName>
</protein>
<name>A0A5B7JPF8_PORTR</name>
<keyword evidence="2" id="KW-1185">Reference proteome</keyword>
<comment type="caution">
    <text evidence="1">The sequence shown here is derived from an EMBL/GenBank/DDBJ whole genome shotgun (WGS) entry which is preliminary data.</text>
</comment>
<accession>A0A5B7JPF8</accession>
<reference evidence="1 2" key="1">
    <citation type="submission" date="2019-05" db="EMBL/GenBank/DDBJ databases">
        <title>Another draft genome of Portunus trituberculatus and its Hox gene families provides insights of decapod evolution.</title>
        <authorList>
            <person name="Jeong J.-H."/>
            <person name="Song I."/>
            <person name="Kim S."/>
            <person name="Choi T."/>
            <person name="Kim D."/>
            <person name="Ryu S."/>
            <person name="Kim W."/>
        </authorList>
    </citation>
    <scope>NUCLEOTIDE SEQUENCE [LARGE SCALE GENOMIC DNA]</scope>
    <source>
        <tissue evidence="1">Muscle</tissue>
    </source>
</reference>
<dbReference type="EMBL" id="VSRR010120235">
    <property type="protein sequence ID" value="MPC99851.1"/>
    <property type="molecule type" value="Genomic_DNA"/>
</dbReference>
<sequence length="36" mass="3853">MYQSLLLSIPKYCLFFGDCSSLSAVPDCLPVSCPGP</sequence>